<proteinExistence type="predicted"/>
<sequence length="44" mass="5185">LIGVRDININQFLNFRNHLFCSFGLKVIQIRYEVINCISNPNFT</sequence>
<evidence type="ECO:0000313" key="1">
    <source>
        <dbReference type="EMBL" id="CDW31948.1"/>
    </source>
</evidence>
<accession>A0A0K2U136</accession>
<dbReference type="AlphaFoldDB" id="A0A0K2U136"/>
<name>A0A0K2U136_LEPSM</name>
<feature type="non-terminal residue" evidence="1">
    <location>
        <position position="1"/>
    </location>
</feature>
<protein>
    <submittedName>
        <fullName evidence="1">Uncharacterized protein</fullName>
    </submittedName>
</protein>
<reference evidence="1" key="1">
    <citation type="submission" date="2014-05" db="EMBL/GenBank/DDBJ databases">
        <authorList>
            <person name="Chronopoulou M."/>
        </authorList>
    </citation>
    <scope>NUCLEOTIDE SEQUENCE</scope>
    <source>
        <tissue evidence="1">Whole organism</tissue>
    </source>
</reference>
<organism evidence="1">
    <name type="scientific">Lepeophtheirus salmonis</name>
    <name type="common">Salmon louse</name>
    <name type="synonym">Caligus salmonis</name>
    <dbReference type="NCBI Taxonomy" id="72036"/>
    <lineage>
        <taxon>Eukaryota</taxon>
        <taxon>Metazoa</taxon>
        <taxon>Ecdysozoa</taxon>
        <taxon>Arthropoda</taxon>
        <taxon>Crustacea</taxon>
        <taxon>Multicrustacea</taxon>
        <taxon>Hexanauplia</taxon>
        <taxon>Copepoda</taxon>
        <taxon>Siphonostomatoida</taxon>
        <taxon>Caligidae</taxon>
        <taxon>Lepeophtheirus</taxon>
    </lineage>
</organism>
<dbReference type="EMBL" id="HACA01014587">
    <property type="protein sequence ID" value="CDW31948.1"/>
    <property type="molecule type" value="Transcribed_RNA"/>
</dbReference>